<dbReference type="EMBL" id="CAVLEF010000001">
    <property type="protein sequence ID" value="CAK1540062.1"/>
    <property type="molecule type" value="Genomic_DNA"/>
</dbReference>
<keyword evidence="4" id="KW-0576">Peroxisome</keyword>
<evidence type="ECO:0000256" key="1">
    <source>
        <dbReference type="ARBA" id="ARBA00004275"/>
    </source>
</evidence>
<comment type="similarity">
    <text evidence="2">Belongs to the ATP-dependent AMP-binding enzyme family.</text>
</comment>
<protein>
    <recommendedName>
        <fullName evidence="9">Luciferin 4-monooxygenase</fullName>
    </recommendedName>
</protein>
<dbReference type="FunFam" id="3.30.300.30:FF:000007">
    <property type="entry name" value="4-coumarate--CoA ligase 2"/>
    <property type="match status" value="1"/>
</dbReference>
<name>A0AAV1IT02_9NEOP</name>
<evidence type="ECO:0008006" key="9">
    <source>
        <dbReference type="Google" id="ProtNLM"/>
    </source>
</evidence>
<reference evidence="7 8" key="1">
    <citation type="submission" date="2023-11" db="EMBL/GenBank/DDBJ databases">
        <authorList>
            <person name="Okamura Y."/>
        </authorList>
    </citation>
    <scope>NUCLEOTIDE SEQUENCE [LARGE SCALE GENOMIC DNA]</scope>
</reference>
<comment type="caution">
    <text evidence="7">The sequence shown here is derived from an EMBL/GenBank/DDBJ whole genome shotgun (WGS) entry which is preliminary data.</text>
</comment>
<dbReference type="PROSITE" id="PS00455">
    <property type="entry name" value="AMP_BINDING"/>
    <property type="match status" value="1"/>
</dbReference>
<proteinExistence type="inferred from homology"/>
<dbReference type="Gene3D" id="3.30.300.30">
    <property type="match status" value="1"/>
</dbReference>
<dbReference type="GO" id="GO:0005777">
    <property type="term" value="C:peroxisome"/>
    <property type="evidence" value="ECO:0007669"/>
    <property type="project" value="UniProtKB-SubCell"/>
</dbReference>
<keyword evidence="3" id="KW-0436">Ligase</keyword>
<dbReference type="Proteomes" id="UP001497472">
    <property type="component" value="Unassembled WGS sequence"/>
</dbReference>
<comment type="subcellular location">
    <subcellularLocation>
        <location evidence="1">Peroxisome</location>
    </subcellularLocation>
</comment>
<evidence type="ECO:0000313" key="8">
    <source>
        <dbReference type="Proteomes" id="UP001497472"/>
    </source>
</evidence>
<evidence type="ECO:0000313" key="7">
    <source>
        <dbReference type="EMBL" id="CAK1540062.1"/>
    </source>
</evidence>
<accession>A0AAV1IT02</accession>
<dbReference type="InterPro" id="IPR045851">
    <property type="entry name" value="AMP-bd_C_sf"/>
</dbReference>
<dbReference type="Pfam" id="PF00501">
    <property type="entry name" value="AMP-binding"/>
    <property type="match status" value="1"/>
</dbReference>
<dbReference type="Gene3D" id="3.40.50.12780">
    <property type="entry name" value="N-terminal domain of ligase-like"/>
    <property type="match status" value="1"/>
</dbReference>
<dbReference type="SUPFAM" id="SSF56801">
    <property type="entry name" value="Acetyl-CoA synthetase-like"/>
    <property type="match status" value="1"/>
</dbReference>
<dbReference type="PANTHER" id="PTHR24096">
    <property type="entry name" value="LONG-CHAIN-FATTY-ACID--COA LIGASE"/>
    <property type="match status" value="1"/>
</dbReference>
<evidence type="ECO:0000259" key="5">
    <source>
        <dbReference type="Pfam" id="PF00501"/>
    </source>
</evidence>
<dbReference type="PANTHER" id="PTHR24096:SF149">
    <property type="entry name" value="AMP-BINDING DOMAIN-CONTAINING PROTEIN-RELATED"/>
    <property type="match status" value="1"/>
</dbReference>
<dbReference type="InterPro" id="IPR000873">
    <property type="entry name" value="AMP-dep_synth/lig_dom"/>
</dbReference>
<dbReference type="AlphaFoldDB" id="A0AAV1IT02"/>
<evidence type="ECO:0000256" key="2">
    <source>
        <dbReference type="ARBA" id="ARBA00006432"/>
    </source>
</evidence>
<feature type="domain" description="AMP-binding enzyme C-terminal" evidence="6">
    <location>
        <begin position="444"/>
        <end position="520"/>
    </location>
</feature>
<dbReference type="Pfam" id="PF13193">
    <property type="entry name" value="AMP-binding_C"/>
    <property type="match status" value="1"/>
</dbReference>
<sequence>MFFSDEYKDGVFYGDQNFSIPYHMNYGAFVLEKFLKYKDKVALINGDTNEQITFGDLAQKIVNTTTFLTQLGVQTEDVVAVCSENRIEFLIAACAVFCVGATVTFLNISYGENEMNHAVNISKPKYIFLSGSASDSHYENLKKHNMIRKYIFFDNPPAKQQNVISFRDLADENIDLKSFKPVHFQGRIMTCMILYSSGTTGPAKGAKLSNLNYIIASQQPQPTERDLTMLTIAPWCSTMGIVTTLQGLIFGKKIVYQSRFNERAYLRAIEKYKVGYAIVAPPVLVILCKSKVANEYDLSSLEVVTSGGATTNIEVLNELKARYPSIKCVIQGYGMTEATGAVTNDFEKSFKEGSVGKPVPGIIAKIVDPDSGKVLGCREPGEVCIKGPVLFEGYIGMDLDKDLYPGGFYRTGDIGYYDEDGYFYIVDRIKELIKYNAWQVSPTEIEAILLKHKDVKDAGVTGTPDQLAGELPTALIVRQQNSQITEKDVIEFVDTKVAPWKKLRGGVIFVDEIPKNPSGKILRRKLKELISESRTRKVTSKL</sequence>
<dbReference type="GO" id="GO:0016405">
    <property type="term" value="F:CoA-ligase activity"/>
    <property type="evidence" value="ECO:0007669"/>
    <property type="project" value="TreeGrafter"/>
</dbReference>
<organism evidence="7 8">
    <name type="scientific">Leptosia nina</name>
    <dbReference type="NCBI Taxonomy" id="320188"/>
    <lineage>
        <taxon>Eukaryota</taxon>
        <taxon>Metazoa</taxon>
        <taxon>Ecdysozoa</taxon>
        <taxon>Arthropoda</taxon>
        <taxon>Hexapoda</taxon>
        <taxon>Insecta</taxon>
        <taxon>Pterygota</taxon>
        <taxon>Neoptera</taxon>
        <taxon>Endopterygota</taxon>
        <taxon>Lepidoptera</taxon>
        <taxon>Glossata</taxon>
        <taxon>Ditrysia</taxon>
        <taxon>Papilionoidea</taxon>
        <taxon>Pieridae</taxon>
        <taxon>Pierinae</taxon>
        <taxon>Leptosia</taxon>
    </lineage>
</organism>
<dbReference type="InterPro" id="IPR025110">
    <property type="entry name" value="AMP-bd_C"/>
</dbReference>
<keyword evidence="8" id="KW-1185">Reference proteome</keyword>
<gene>
    <name evidence="7" type="ORF">LNINA_LOCUS146</name>
</gene>
<dbReference type="InterPro" id="IPR042099">
    <property type="entry name" value="ANL_N_sf"/>
</dbReference>
<dbReference type="InterPro" id="IPR020845">
    <property type="entry name" value="AMP-binding_CS"/>
</dbReference>
<feature type="domain" description="AMP-dependent synthetase/ligase" evidence="5">
    <location>
        <begin position="36"/>
        <end position="394"/>
    </location>
</feature>
<evidence type="ECO:0000256" key="3">
    <source>
        <dbReference type="ARBA" id="ARBA00022598"/>
    </source>
</evidence>
<evidence type="ECO:0000256" key="4">
    <source>
        <dbReference type="ARBA" id="ARBA00023140"/>
    </source>
</evidence>
<evidence type="ECO:0000259" key="6">
    <source>
        <dbReference type="Pfam" id="PF13193"/>
    </source>
</evidence>